<comment type="caution">
    <text evidence="1">The sequence shown here is derived from an EMBL/GenBank/DDBJ whole genome shotgun (WGS) entry which is preliminary data.</text>
</comment>
<dbReference type="AlphaFoldDB" id="A0A225WQP7"/>
<reference evidence="2" key="1">
    <citation type="submission" date="2017-03" db="EMBL/GenBank/DDBJ databases">
        <title>Phytopthora megakarya and P. palmivora, two closely related causual agents of cacao black pod achieved similar genome size and gene model numbers by different mechanisms.</title>
        <authorList>
            <person name="Ali S."/>
            <person name="Shao J."/>
            <person name="Larry D.J."/>
            <person name="Kronmiller B."/>
            <person name="Shen D."/>
            <person name="Strem M.D."/>
            <person name="Melnick R.L."/>
            <person name="Guiltinan M.J."/>
            <person name="Tyler B.M."/>
            <person name="Meinhardt L.W."/>
            <person name="Bailey B.A."/>
        </authorList>
    </citation>
    <scope>NUCLEOTIDE SEQUENCE [LARGE SCALE GENOMIC DNA]</scope>
    <source>
        <strain evidence="2">zdho120</strain>
    </source>
</reference>
<organism evidence="1 2">
    <name type="scientific">Phytophthora megakarya</name>
    <dbReference type="NCBI Taxonomy" id="4795"/>
    <lineage>
        <taxon>Eukaryota</taxon>
        <taxon>Sar</taxon>
        <taxon>Stramenopiles</taxon>
        <taxon>Oomycota</taxon>
        <taxon>Peronosporomycetes</taxon>
        <taxon>Peronosporales</taxon>
        <taxon>Peronosporaceae</taxon>
        <taxon>Phytophthora</taxon>
    </lineage>
</organism>
<evidence type="ECO:0000313" key="2">
    <source>
        <dbReference type="Proteomes" id="UP000198211"/>
    </source>
</evidence>
<proteinExistence type="predicted"/>
<protein>
    <submittedName>
        <fullName evidence="1">Uncharacterized protein</fullName>
    </submittedName>
</protein>
<dbReference type="EMBL" id="NBNE01000384">
    <property type="protein sequence ID" value="OWZ19921.1"/>
    <property type="molecule type" value="Genomic_DNA"/>
</dbReference>
<dbReference type="Proteomes" id="UP000198211">
    <property type="component" value="Unassembled WGS sequence"/>
</dbReference>
<keyword evidence="2" id="KW-1185">Reference proteome</keyword>
<evidence type="ECO:0000313" key="1">
    <source>
        <dbReference type="EMBL" id="OWZ19921.1"/>
    </source>
</evidence>
<name>A0A225WQP7_9STRA</name>
<gene>
    <name evidence="1" type="ORF">PHMEG_0005746</name>
</gene>
<sequence>MTLDTSPYVGVIGSIVLRITGYEYYESLKPMKRVIAVSNKEP</sequence>
<accession>A0A225WQP7</accession>